<name>A0A554RU79_9ACTN</name>
<feature type="transmembrane region" description="Helical" evidence="2">
    <location>
        <begin position="95"/>
        <end position="115"/>
    </location>
</feature>
<keyword evidence="2" id="KW-0812">Transmembrane</keyword>
<organism evidence="3 4">
    <name type="scientific">Aeromicrobium piscarium</name>
    <dbReference type="NCBI Taxonomy" id="2590901"/>
    <lineage>
        <taxon>Bacteria</taxon>
        <taxon>Bacillati</taxon>
        <taxon>Actinomycetota</taxon>
        <taxon>Actinomycetes</taxon>
        <taxon>Propionibacteriales</taxon>
        <taxon>Nocardioidaceae</taxon>
        <taxon>Aeromicrobium</taxon>
    </lineage>
</organism>
<feature type="transmembrane region" description="Helical" evidence="2">
    <location>
        <begin position="64"/>
        <end position="86"/>
    </location>
</feature>
<evidence type="ECO:0000313" key="4">
    <source>
        <dbReference type="Proteomes" id="UP000316988"/>
    </source>
</evidence>
<evidence type="ECO:0000256" key="2">
    <source>
        <dbReference type="SAM" id="Phobius"/>
    </source>
</evidence>
<feature type="region of interest" description="Disordered" evidence="1">
    <location>
        <begin position="177"/>
        <end position="215"/>
    </location>
</feature>
<evidence type="ECO:0000313" key="3">
    <source>
        <dbReference type="EMBL" id="TSD57664.1"/>
    </source>
</evidence>
<keyword evidence="2" id="KW-1133">Transmembrane helix</keyword>
<dbReference type="RefSeq" id="WP_143914512.1">
    <property type="nucleotide sequence ID" value="NZ_VLNT01000018.1"/>
</dbReference>
<evidence type="ECO:0000256" key="1">
    <source>
        <dbReference type="SAM" id="MobiDB-lite"/>
    </source>
</evidence>
<dbReference type="AlphaFoldDB" id="A0A554RU79"/>
<sequence>MSEERQEATEPRGVEPPRWARRAVVIVVAVLLVLAAYALAAAFFPRWWGERIGALVGGSTPTGVLWGLLIGAVFAALPVFVLAFVLRPRWKVRAALVLLAVLLAVPNLLTLSVVLGGNDAASDGRDIWSREAPGFVTGTWIGAAAGALAAVLLILARWSAVRRRRQLGVLRRDLEVSSESDRLHREEADRLRRTAEEREEAERRRDEPPDLAENR</sequence>
<dbReference type="EMBL" id="VLNT01000018">
    <property type="protein sequence ID" value="TSD57664.1"/>
    <property type="molecule type" value="Genomic_DNA"/>
</dbReference>
<reference evidence="3 4" key="1">
    <citation type="submission" date="2019-07" db="EMBL/GenBank/DDBJ databases">
        <authorList>
            <person name="Zhao L.H."/>
        </authorList>
    </citation>
    <scope>NUCLEOTIDE SEQUENCE [LARGE SCALE GENOMIC DNA]</scope>
    <source>
        <strain evidence="3 4">Co35</strain>
    </source>
</reference>
<keyword evidence="4" id="KW-1185">Reference proteome</keyword>
<keyword evidence="2" id="KW-0472">Membrane</keyword>
<comment type="caution">
    <text evidence="3">The sequence shown here is derived from an EMBL/GenBank/DDBJ whole genome shotgun (WGS) entry which is preliminary data.</text>
</comment>
<protein>
    <recommendedName>
        <fullName evidence="5">Permease</fullName>
    </recommendedName>
</protein>
<feature type="transmembrane region" description="Helical" evidence="2">
    <location>
        <begin position="135"/>
        <end position="156"/>
    </location>
</feature>
<feature type="transmembrane region" description="Helical" evidence="2">
    <location>
        <begin position="23"/>
        <end position="44"/>
    </location>
</feature>
<evidence type="ECO:0008006" key="5">
    <source>
        <dbReference type="Google" id="ProtNLM"/>
    </source>
</evidence>
<dbReference type="Proteomes" id="UP000316988">
    <property type="component" value="Unassembled WGS sequence"/>
</dbReference>
<proteinExistence type="predicted"/>
<gene>
    <name evidence="3" type="ORF">FNM00_15810</name>
</gene>
<accession>A0A554RU79</accession>